<gene>
    <name evidence="1" type="ORF">SASC598J21_013370</name>
</gene>
<dbReference type="InterPro" id="IPR038989">
    <property type="entry name" value="UbiJ"/>
</dbReference>
<dbReference type="PANTHER" id="PTHR38693">
    <property type="entry name" value="UBIQUINONE BIOSYNTHESIS PROTEIN UBIJ"/>
    <property type="match status" value="1"/>
</dbReference>
<organism evidence="1 2">
    <name type="scientific">Snodgrassella alvi SCGC AB-598-J21</name>
    <dbReference type="NCBI Taxonomy" id="1385367"/>
    <lineage>
        <taxon>Bacteria</taxon>
        <taxon>Pseudomonadati</taxon>
        <taxon>Pseudomonadota</taxon>
        <taxon>Betaproteobacteria</taxon>
        <taxon>Neisseriales</taxon>
        <taxon>Neisseriaceae</taxon>
        <taxon>Snodgrassella</taxon>
    </lineage>
</organism>
<evidence type="ECO:0008006" key="3">
    <source>
        <dbReference type="Google" id="ProtNLM"/>
    </source>
</evidence>
<dbReference type="GO" id="GO:0006744">
    <property type="term" value="P:ubiquinone biosynthetic process"/>
    <property type="evidence" value="ECO:0007669"/>
    <property type="project" value="InterPro"/>
</dbReference>
<comment type="caution">
    <text evidence="1">The sequence shown here is derived from an EMBL/GenBank/DDBJ whole genome shotgun (WGS) entry which is preliminary data.</text>
</comment>
<accession>A0A074VEM7</accession>
<dbReference type="EMBL" id="AVQL01000442">
    <property type="protein sequence ID" value="KEQ00900.1"/>
    <property type="molecule type" value="Genomic_DNA"/>
</dbReference>
<dbReference type="PANTHER" id="PTHR38693:SF1">
    <property type="entry name" value="UBIQUINONE BIOSYNTHESIS ACCESSORY FACTOR UBIJ"/>
    <property type="match status" value="1"/>
</dbReference>
<name>A0A074VEM7_9NEIS</name>
<sequence length="187" mass="20703">MLTLAVLNHLIQQNVELKVRWQQYRQRVVALVLPMLTLKGRINDQGFWQEDSAEAETTIIIASTALTKMLSGVQPGVGDVQITGDRTLGMAILPLIQALQYDWRDDLARLLGDAMGGKVALELESLYQQGCAIGQNIAAQVADYAQENDAVVVGQKQLQRFSAQVETLRDDTARLAARISRLQQKTD</sequence>
<proteinExistence type="predicted"/>
<protein>
    <recommendedName>
        <fullName evidence="3">Ubiquinone biosynthesis accessory factor UbiJ</fullName>
    </recommendedName>
</protein>
<dbReference type="AlphaFoldDB" id="A0A074VEM7"/>
<reference evidence="1 2" key="1">
    <citation type="journal article" date="2014" name="PLoS Genet.">
        <title>Hidden diversity in honey bee gut symbionts detected by single-cell genomics.</title>
        <authorList>
            <person name="Engel P."/>
            <person name="Stepanauskas R."/>
            <person name="Moran N."/>
        </authorList>
    </citation>
    <scope>NUCLEOTIDE SEQUENCE [LARGE SCALE GENOMIC DNA]</scope>
    <source>
        <strain evidence="1 2">SCGC AB-598-J21</strain>
    </source>
</reference>
<evidence type="ECO:0000313" key="2">
    <source>
        <dbReference type="Proteomes" id="UP000027644"/>
    </source>
</evidence>
<evidence type="ECO:0000313" key="1">
    <source>
        <dbReference type="EMBL" id="KEQ00900.1"/>
    </source>
</evidence>
<dbReference type="Proteomes" id="UP000027644">
    <property type="component" value="Unassembled WGS sequence"/>
</dbReference>